<protein>
    <recommendedName>
        <fullName evidence="3">Kinesin motor domain-containing protein</fullName>
    </recommendedName>
</protein>
<dbReference type="SMART" id="SM00129">
    <property type="entry name" value="KISc"/>
    <property type="match status" value="1"/>
</dbReference>
<dbReference type="GO" id="GO:0007018">
    <property type="term" value="P:microtubule-based movement"/>
    <property type="evidence" value="ECO:0007669"/>
    <property type="project" value="InterPro"/>
</dbReference>
<dbReference type="EMBL" id="JACBKZ010000002">
    <property type="protein sequence ID" value="KAF5956421.1"/>
    <property type="molecule type" value="Genomic_DNA"/>
</dbReference>
<dbReference type="PANTHER" id="PTHR47968">
    <property type="entry name" value="CENTROMERE PROTEIN E"/>
    <property type="match status" value="1"/>
</dbReference>
<name>A0A7J7HW06_CAMSI</name>
<keyword evidence="2" id="KW-0547">Nucleotide-binding</keyword>
<evidence type="ECO:0000259" key="3">
    <source>
        <dbReference type="PROSITE" id="PS50067"/>
    </source>
</evidence>
<dbReference type="InterPro" id="IPR001752">
    <property type="entry name" value="Kinesin_motor_dom"/>
</dbReference>
<gene>
    <name evidence="4" type="ORF">HYC85_003646</name>
</gene>
<feature type="binding site" evidence="2">
    <location>
        <begin position="43"/>
        <end position="50"/>
    </location>
    <ligand>
        <name>ATP</name>
        <dbReference type="ChEBI" id="CHEBI:30616"/>
    </ligand>
</feature>
<keyword evidence="2" id="KW-0067">ATP-binding</keyword>
<dbReference type="InterPro" id="IPR027640">
    <property type="entry name" value="Kinesin-like_fam"/>
</dbReference>
<organism evidence="4 5">
    <name type="scientific">Camellia sinensis</name>
    <name type="common">Tea plant</name>
    <name type="synonym">Thea sinensis</name>
    <dbReference type="NCBI Taxonomy" id="4442"/>
    <lineage>
        <taxon>Eukaryota</taxon>
        <taxon>Viridiplantae</taxon>
        <taxon>Streptophyta</taxon>
        <taxon>Embryophyta</taxon>
        <taxon>Tracheophyta</taxon>
        <taxon>Spermatophyta</taxon>
        <taxon>Magnoliopsida</taxon>
        <taxon>eudicotyledons</taxon>
        <taxon>Gunneridae</taxon>
        <taxon>Pentapetalae</taxon>
        <taxon>asterids</taxon>
        <taxon>Ericales</taxon>
        <taxon>Theaceae</taxon>
        <taxon>Camellia</taxon>
    </lineage>
</organism>
<dbReference type="Pfam" id="PF00225">
    <property type="entry name" value="Kinesin"/>
    <property type="match status" value="1"/>
</dbReference>
<dbReference type="Proteomes" id="UP000593564">
    <property type="component" value="Unassembled WGS sequence"/>
</dbReference>
<dbReference type="InterPro" id="IPR027417">
    <property type="entry name" value="P-loop_NTPase"/>
</dbReference>
<comment type="caution">
    <text evidence="4">The sequence shown here is derived from an EMBL/GenBank/DDBJ whole genome shotgun (WGS) entry which is preliminary data.</text>
</comment>
<evidence type="ECO:0000256" key="1">
    <source>
        <dbReference type="ARBA" id="ARBA00023175"/>
    </source>
</evidence>
<reference evidence="4 5" key="2">
    <citation type="submission" date="2020-07" db="EMBL/GenBank/DDBJ databases">
        <title>Genome assembly of wild tea tree DASZ reveals pedigree and selection history of tea varieties.</title>
        <authorList>
            <person name="Zhang W."/>
        </authorList>
    </citation>
    <scope>NUCLEOTIDE SEQUENCE [LARGE SCALE GENOMIC DNA]</scope>
    <source>
        <strain evidence="5">cv. G240</strain>
        <tissue evidence="4">Leaf</tissue>
    </source>
</reference>
<comment type="similarity">
    <text evidence="2">Belongs to the TRAFAC class myosin-kinesin ATPase superfamily. Kinesin family.</text>
</comment>
<proteinExistence type="inferred from homology"/>
<dbReference type="AlphaFoldDB" id="A0A7J7HW06"/>
<reference evidence="5" key="1">
    <citation type="journal article" date="2020" name="Nat. Commun.">
        <title>Genome assembly of wild tea tree DASZ reveals pedigree and selection history of tea varieties.</title>
        <authorList>
            <person name="Zhang W."/>
            <person name="Zhang Y."/>
            <person name="Qiu H."/>
            <person name="Guo Y."/>
            <person name="Wan H."/>
            <person name="Zhang X."/>
            <person name="Scossa F."/>
            <person name="Alseekh S."/>
            <person name="Zhang Q."/>
            <person name="Wang P."/>
            <person name="Xu L."/>
            <person name="Schmidt M.H."/>
            <person name="Jia X."/>
            <person name="Li D."/>
            <person name="Zhu A."/>
            <person name="Guo F."/>
            <person name="Chen W."/>
            <person name="Ni D."/>
            <person name="Usadel B."/>
            <person name="Fernie A.R."/>
            <person name="Wen W."/>
        </authorList>
    </citation>
    <scope>NUCLEOTIDE SEQUENCE [LARGE SCALE GENOMIC DNA]</scope>
    <source>
        <strain evidence="5">cv. G240</strain>
    </source>
</reference>
<evidence type="ECO:0000313" key="5">
    <source>
        <dbReference type="Proteomes" id="UP000593564"/>
    </source>
</evidence>
<dbReference type="GO" id="GO:0005524">
    <property type="term" value="F:ATP binding"/>
    <property type="evidence" value="ECO:0007669"/>
    <property type="project" value="UniProtKB-UniRule"/>
</dbReference>
<dbReference type="PROSITE" id="PS50067">
    <property type="entry name" value="KINESIN_MOTOR_2"/>
    <property type="match status" value="1"/>
</dbReference>
<dbReference type="PANTHER" id="PTHR47968:SF55">
    <property type="entry name" value="KINESIN-LIKE PROTEIN KIN-7H"/>
    <property type="match status" value="1"/>
</dbReference>
<evidence type="ECO:0000256" key="2">
    <source>
        <dbReference type="PROSITE-ProRule" id="PRU00283"/>
    </source>
</evidence>
<dbReference type="InterPro" id="IPR036961">
    <property type="entry name" value="Kinesin_motor_dom_sf"/>
</dbReference>
<evidence type="ECO:0000313" key="4">
    <source>
        <dbReference type="EMBL" id="KAF5956421.1"/>
    </source>
</evidence>
<dbReference type="SUPFAM" id="SSF52540">
    <property type="entry name" value="P-loop containing nucleoside triphosphate hydrolases"/>
    <property type="match status" value="1"/>
</dbReference>
<keyword evidence="1 2" id="KW-0505">Motor protein</keyword>
<accession>A0A7J7HW06</accession>
<dbReference type="Gene3D" id="3.40.850.10">
    <property type="entry name" value="Kinesin motor domain"/>
    <property type="match status" value="1"/>
</dbReference>
<dbReference type="GO" id="GO:0003777">
    <property type="term" value="F:microtubule motor activity"/>
    <property type="evidence" value="ECO:0007669"/>
    <property type="project" value="InterPro"/>
</dbReference>
<sequence>MVQYVRFEKPKVFRSDCSTKEVYEKEAKDVALSVVSATIFANGQTSSGKTFTMMGITEYAVADIYYYIEKHNEREFLLKFSAMEIYNESVRDLLSTDSTSLRLLDDPERGTVIEKLTEEPLRDWNHVMELLSICDVTTKQQQFHFALLAICVVSQQYTSFNNINNKPVYQALAGGVWNLRLLAQTVLQALAGRILLILREASVHHSHYQLAQAKSGLPHKSLHNFHSIALSVCHIKPLEKEIIDLTVQRDLAQSQVGFNNYPHLQVRKSSECENPVPDTSALASPYFLDIGVRSINRSLYSYGHSGRSSDDHYIQILPEFEENFVPNDTSPQLLADAPYLDVSKK</sequence>
<dbReference type="GO" id="GO:0008017">
    <property type="term" value="F:microtubule binding"/>
    <property type="evidence" value="ECO:0007669"/>
    <property type="project" value="InterPro"/>
</dbReference>
<keyword evidence="5" id="KW-1185">Reference proteome</keyword>
<feature type="domain" description="Kinesin motor" evidence="3">
    <location>
        <begin position="1"/>
        <end position="134"/>
    </location>
</feature>